<feature type="transmembrane region" description="Helical" evidence="6">
    <location>
        <begin position="21"/>
        <end position="42"/>
    </location>
</feature>
<dbReference type="Pfam" id="PF02687">
    <property type="entry name" value="FtsX"/>
    <property type="match status" value="2"/>
</dbReference>
<comment type="subcellular location">
    <subcellularLocation>
        <location evidence="1">Cell membrane</location>
        <topology evidence="1">Multi-pass membrane protein</topology>
    </subcellularLocation>
</comment>
<keyword evidence="4 6" id="KW-1133">Transmembrane helix</keyword>
<evidence type="ECO:0000256" key="6">
    <source>
        <dbReference type="SAM" id="Phobius"/>
    </source>
</evidence>
<feature type="transmembrane region" description="Helical" evidence="6">
    <location>
        <begin position="769"/>
        <end position="789"/>
    </location>
</feature>
<evidence type="ECO:0000259" key="7">
    <source>
        <dbReference type="Pfam" id="PF02687"/>
    </source>
</evidence>
<evidence type="ECO:0000256" key="5">
    <source>
        <dbReference type="ARBA" id="ARBA00023136"/>
    </source>
</evidence>
<dbReference type="RefSeq" id="WP_160904994.1">
    <property type="nucleotide sequence ID" value="NZ_WVHS01000001.1"/>
</dbReference>
<dbReference type="Proteomes" id="UP000451233">
    <property type="component" value="Unassembled WGS sequence"/>
</dbReference>
<evidence type="ECO:0000256" key="3">
    <source>
        <dbReference type="ARBA" id="ARBA00022692"/>
    </source>
</evidence>
<dbReference type="EMBL" id="WVHS01000001">
    <property type="protein sequence ID" value="MXV13981.1"/>
    <property type="molecule type" value="Genomic_DNA"/>
</dbReference>
<comment type="caution">
    <text evidence="9">The sequence shown here is derived from an EMBL/GenBank/DDBJ whole genome shotgun (WGS) entry which is preliminary data.</text>
</comment>
<dbReference type="GO" id="GO:0005886">
    <property type="term" value="C:plasma membrane"/>
    <property type="evidence" value="ECO:0007669"/>
    <property type="project" value="UniProtKB-SubCell"/>
</dbReference>
<feature type="transmembrane region" description="Helical" evidence="6">
    <location>
        <begin position="374"/>
        <end position="399"/>
    </location>
</feature>
<dbReference type="InterPro" id="IPR003838">
    <property type="entry name" value="ABC3_permease_C"/>
</dbReference>
<keyword evidence="2" id="KW-1003">Cell membrane</keyword>
<feature type="domain" description="MacB-like periplasmic core" evidence="8">
    <location>
        <begin position="20"/>
        <end position="239"/>
    </location>
</feature>
<evidence type="ECO:0000256" key="1">
    <source>
        <dbReference type="ARBA" id="ARBA00004651"/>
    </source>
</evidence>
<feature type="transmembrane region" description="Helical" evidence="6">
    <location>
        <begin position="282"/>
        <end position="306"/>
    </location>
</feature>
<feature type="domain" description="ABC3 transporter permease C-terminal" evidence="7">
    <location>
        <begin position="288"/>
        <end position="402"/>
    </location>
</feature>
<proteinExistence type="predicted"/>
<dbReference type="InterPro" id="IPR050250">
    <property type="entry name" value="Macrolide_Exporter_MacB"/>
</dbReference>
<evidence type="ECO:0000256" key="4">
    <source>
        <dbReference type="ARBA" id="ARBA00022989"/>
    </source>
</evidence>
<evidence type="ECO:0000313" key="10">
    <source>
        <dbReference type="Proteomes" id="UP000451233"/>
    </source>
</evidence>
<evidence type="ECO:0000256" key="2">
    <source>
        <dbReference type="ARBA" id="ARBA00022475"/>
    </source>
</evidence>
<feature type="transmembrane region" description="Helical" evidence="6">
    <location>
        <begin position="420"/>
        <end position="445"/>
    </location>
</feature>
<keyword evidence="10" id="KW-1185">Reference proteome</keyword>
<keyword evidence="3 6" id="KW-0812">Transmembrane</keyword>
<sequence>MLTTNLKLAARNLFKNKVYSTINLLGLTIGMAACLLVATVVLDDLSYDHQWTRADNLYRIISINRDNKNVEERSSRPFLGISGELKRNFPEVTDFCGISANENRLKFAEEGQGVKVKSLSTYPSVWNMLDFTVVKGNPKTLVTGMPNLVLTEKISKQYFGEADPTGKTITSLPGYGKPKTYVITGVIKDIPANTHLRADVMVVREAKHEELYKEEYGSFSPQYVLLKPGTDIPGFTAKVNKWYNRFTGGKAKYSYAFQPIKEVYLQSDFDEGQEIKGNLRNVYVFSGVAVLLILIACINFVNLTTARALRRVKEAGMRKLLGAEKRVLVMQFLVESLLFFVLSFSMALVFYGIFLRPVEVFLGHPLTVSLAGSAGLFAVTCGSVLLVSLLTGIYPALLISAAKPVSILKGKLSVKTDTGFLRKGLVVSQFAISMLVLVATCVIQFQLHYMGTKDLGFDRNDLLTIKWTELGTQGQAFKQEVLKLNGALNASITNWYPSGGAGSMSTEIDDPRQKGNKIRVNYINGDVDLPATLKLQLADGRLFDRARPTDALNADSLQRKEWTEFEEAGKTQPALVTAYTARLLGINKMNEPVPGLRGIPIGVVKDFHNESLHHSLMPCLIQAHRDQQYGNLLVRVRPGTHAQVLKGINRLWAKFYPEKTIEYNWVSDQLDEQYRAESKLEQLFTFFSLLVLFLACLGLFGLAAFTAEQRVKEIGIRKTLGATVLQVTGLLSGDFLKLVVLAIVIASPVGWYLMNLWLQDFAYRIELQWWMFGLAGFIALLISLFTVSFQSVKAALANPVDALRTE</sequence>
<dbReference type="PANTHER" id="PTHR30572:SF18">
    <property type="entry name" value="ABC-TYPE MACROLIDE FAMILY EXPORT SYSTEM PERMEASE COMPONENT 2"/>
    <property type="match status" value="1"/>
</dbReference>
<feature type="transmembrane region" description="Helical" evidence="6">
    <location>
        <begin position="327"/>
        <end position="354"/>
    </location>
</feature>
<feature type="domain" description="ABC3 transporter permease C-terminal" evidence="7">
    <location>
        <begin position="686"/>
        <end position="795"/>
    </location>
</feature>
<name>A0A7K1XSJ7_9SPHI</name>
<evidence type="ECO:0000313" key="9">
    <source>
        <dbReference type="EMBL" id="MXV13981.1"/>
    </source>
</evidence>
<dbReference type="PROSITE" id="PS51257">
    <property type="entry name" value="PROKAR_LIPOPROTEIN"/>
    <property type="match status" value="1"/>
</dbReference>
<dbReference type="PANTHER" id="PTHR30572">
    <property type="entry name" value="MEMBRANE COMPONENT OF TRANSPORTER-RELATED"/>
    <property type="match status" value="1"/>
</dbReference>
<dbReference type="AlphaFoldDB" id="A0A7K1XSJ7"/>
<gene>
    <name evidence="9" type="ORF">GS398_01605</name>
</gene>
<keyword evidence="5 6" id="KW-0472">Membrane</keyword>
<feature type="transmembrane region" description="Helical" evidence="6">
    <location>
        <begin position="735"/>
        <end position="754"/>
    </location>
</feature>
<dbReference type="InterPro" id="IPR025857">
    <property type="entry name" value="MacB_PCD"/>
</dbReference>
<protein>
    <submittedName>
        <fullName evidence="9">FtsX-like permease family protein</fullName>
    </submittedName>
</protein>
<dbReference type="GO" id="GO:0022857">
    <property type="term" value="F:transmembrane transporter activity"/>
    <property type="evidence" value="ECO:0007669"/>
    <property type="project" value="TreeGrafter"/>
</dbReference>
<accession>A0A7K1XSJ7</accession>
<evidence type="ECO:0000259" key="8">
    <source>
        <dbReference type="Pfam" id="PF12704"/>
    </source>
</evidence>
<feature type="transmembrane region" description="Helical" evidence="6">
    <location>
        <begin position="683"/>
        <end position="707"/>
    </location>
</feature>
<organism evidence="9 10">
    <name type="scientific">Hufsiella ginkgonis</name>
    <dbReference type="NCBI Taxonomy" id="2695274"/>
    <lineage>
        <taxon>Bacteria</taxon>
        <taxon>Pseudomonadati</taxon>
        <taxon>Bacteroidota</taxon>
        <taxon>Sphingobacteriia</taxon>
        <taxon>Sphingobacteriales</taxon>
        <taxon>Sphingobacteriaceae</taxon>
        <taxon>Hufsiella</taxon>
    </lineage>
</organism>
<dbReference type="Pfam" id="PF12704">
    <property type="entry name" value="MacB_PCD"/>
    <property type="match status" value="1"/>
</dbReference>
<reference evidence="9 10" key="1">
    <citation type="submission" date="2019-11" db="EMBL/GenBank/DDBJ databases">
        <title>Pedobacter sp. HMF7056 Genome sequencing and assembly.</title>
        <authorList>
            <person name="Kang H."/>
            <person name="Kim H."/>
            <person name="Joh K."/>
        </authorList>
    </citation>
    <scope>NUCLEOTIDE SEQUENCE [LARGE SCALE GENOMIC DNA]</scope>
    <source>
        <strain evidence="9 10">HMF7056</strain>
    </source>
</reference>